<dbReference type="OrthoDB" id="10252171at2759"/>
<feature type="compositionally biased region" description="Polar residues" evidence="6">
    <location>
        <begin position="454"/>
        <end position="469"/>
    </location>
</feature>
<dbReference type="AlphaFoldDB" id="A0A9P6C684"/>
<keyword evidence="2" id="KW-0808">Transferase</keyword>
<dbReference type="GO" id="GO:0005524">
    <property type="term" value="F:ATP binding"/>
    <property type="evidence" value="ECO:0007669"/>
    <property type="project" value="UniProtKB-KW"/>
</dbReference>
<evidence type="ECO:0000259" key="7">
    <source>
        <dbReference type="PROSITE" id="PS50011"/>
    </source>
</evidence>
<dbReference type="GO" id="GO:0004674">
    <property type="term" value="F:protein serine/threonine kinase activity"/>
    <property type="evidence" value="ECO:0007669"/>
    <property type="project" value="UniProtKB-KW"/>
</dbReference>
<evidence type="ECO:0000256" key="1">
    <source>
        <dbReference type="ARBA" id="ARBA00022527"/>
    </source>
</evidence>
<keyword evidence="9" id="KW-1185">Reference proteome</keyword>
<sequence>MGSGSAILGATNSAGRLILEDFHSDSAGAADPALDVGRAQTPEKGGDDDDTKSCLLVHCVYDSMDSQSLSSVSSGILEPHLAIRAGHFMPQLGEPIGRLFAVKVLCVGDPDGMGTGASEKEQEQSKRLLDVLDRLAGSRVSASRPASPVSPSLAMEECVKGGRVFVQEILDVFCEDEKVYIAHSNYDRTLADPAIRSWFRIPNLPTTPASVFHLDPDGTFQQHTERIRQDVLYSLKFLAAEMTLGLLFLHDHDIIHLSIRLASVMVSPAGHVQIGDFFGSGVSETNVSVVPTVIPKAGFVDLSDVGVGAEGGAEGVCISALHLDVRLEESEKIVDNEKADWWDLGRVLCVLGYGDEELNVEELREREDEEDFRDFVHQLLSRGPQGRLAGPDVRKNSFLRFEQETWTDILNLRYPPCSTAMQDLPLLASVDLTPSGSTSSLPLEHTPTSQIHVIDQDSSPVPHSPTQTYDAPPEGGYDQHSRVQPFPSTTSLYYDADLQRHREVGKDLSRIKFSDSGLELDELVFLLIDQTEQEDTDDDGAIEIRRPQRRHDSGCVCALTARGCRQEDWAIMTVDEMVALSLLQARNGTGPQKVEKEDIQRRGLRAKRRPNGAQRIARASKRAIGVVSRYIYATVRCR</sequence>
<evidence type="ECO:0000256" key="5">
    <source>
        <dbReference type="ARBA" id="ARBA00022840"/>
    </source>
</evidence>
<dbReference type="InterPro" id="IPR011009">
    <property type="entry name" value="Kinase-like_dom_sf"/>
</dbReference>
<name>A0A9P6C684_9AGAR</name>
<proteinExistence type="predicted"/>
<keyword evidence="3" id="KW-0547">Nucleotide-binding</keyword>
<keyword evidence="1" id="KW-0723">Serine/threonine-protein kinase</keyword>
<feature type="region of interest" description="Disordered" evidence="6">
    <location>
        <begin position="454"/>
        <end position="479"/>
    </location>
</feature>
<accession>A0A9P6C684</accession>
<dbReference type="PANTHER" id="PTHR24351">
    <property type="entry name" value="RIBOSOMAL PROTEIN S6 KINASE"/>
    <property type="match status" value="1"/>
</dbReference>
<evidence type="ECO:0000256" key="4">
    <source>
        <dbReference type="ARBA" id="ARBA00022777"/>
    </source>
</evidence>
<evidence type="ECO:0000256" key="6">
    <source>
        <dbReference type="SAM" id="MobiDB-lite"/>
    </source>
</evidence>
<keyword evidence="4" id="KW-0418">Kinase</keyword>
<evidence type="ECO:0000256" key="3">
    <source>
        <dbReference type="ARBA" id="ARBA00022741"/>
    </source>
</evidence>
<dbReference type="Proteomes" id="UP000807342">
    <property type="component" value="Unassembled WGS sequence"/>
</dbReference>
<organism evidence="8 9">
    <name type="scientific">Macrolepiota fuliginosa MF-IS2</name>
    <dbReference type="NCBI Taxonomy" id="1400762"/>
    <lineage>
        <taxon>Eukaryota</taxon>
        <taxon>Fungi</taxon>
        <taxon>Dikarya</taxon>
        <taxon>Basidiomycota</taxon>
        <taxon>Agaricomycotina</taxon>
        <taxon>Agaricomycetes</taxon>
        <taxon>Agaricomycetidae</taxon>
        <taxon>Agaricales</taxon>
        <taxon>Agaricineae</taxon>
        <taxon>Agaricaceae</taxon>
        <taxon>Macrolepiota</taxon>
    </lineage>
</organism>
<gene>
    <name evidence="8" type="ORF">P691DRAFT_61262</name>
</gene>
<dbReference type="SUPFAM" id="SSF56112">
    <property type="entry name" value="Protein kinase-like (PK-like)"/>
    <property type="match status" value="1"/>
</dbReference>
<dbReference type="PROSITE" id="PS50011">
    <property type="entry name" value="PROTEIN_KINASE_DOM"/>
    <property type="match status" value="1"/>
</dbReference>
<evidence type="ECO:0000313" key="9">
    <source>
        <dbReference type="Proteomes" id="UP000807342"/>
    </source>
</evidence>
<comment type="caution">
    <text evidence="8">The sequence shown here is derived from an EMBL/GenBank/DDBJ whole genome shotgun (WGS) entry which is preliminary data.</text>
</comment>
<evidence type="ECO:0000313" key="8">
    <source>
        <dbReference type="EMBL" id="KAF9453322.1"/>
    </source>
</evidence>
<dbReference type="InterPro" id="IPR000719">
    <property type="entry name" value="Prot_kinase_dom"/>
</dbReference>
<evidence type="ECO:0000256" key="2">
    <source>
        <dbReference type="ARBA" id="ARBA00022679"/>
    </source>
</evidence>
<keyword evidence="5" id="KW-0067">ATP-binding</keyword>
<dbReference type="Gene3D" id="1.10.510.10">
    <property type="entry name" value="Transferase(Phosphotransferase) domain 1"/>
    <property type="match status" value="1"/>
</dbReference>
<protein>
    <recommendedName>
        <fullName evidence="7">Protein kinase domain-containing protein</fullName>
    </recommendedName>
</protein>
<feature type="domain" description="Protein kinase" evidence="7">
    <location>
        <begin position="77"/>
        <end position="399"/>
    </location>
</feature>
<reference evidence="8" key="1">
    <citation type="submission" date="2020-11" db="EMBL/GenBank/DDBJ databases">
        <authorList>
            <consortium name="DOE Joint Genome Institute"/>
            <person name="Ahrendt S."/>
            <person name="Riley R."/>
            <person name="Andreopoulos W."/>
            <person name="Labutti K."/>
            <person name="Pangilinan J."/>
            <person name="Ruiz-Duenas F.J."/>
            <person name="Barrasa J.M."/>
            <person name="Sanchez-Garcia M."/>
            <person name="Camarero S."/>
            <person name="Miyauchi S."/>
            <person name="Serrano A."/>
            <person name="Linde D."/>
            <person name="Babiker R."/>
            <person name="Drula E."/>
            <person name="Ayuso-Fernandez I."/>
            <person name="Pacheco R."/>
            <person name="Padilla G."/>
            <person name="Ferreira P."/>
            <person name="Barriuso J."/>
            <person name="Kellner H."/>
            <person name="Castanera R."/>
            <person name="Alfaro M."/>
            <person name="Ramirez L."/>
            <person name="Pisabarro A.G."/>
            <person name="Kuo A."/>
            <person name="Tritt A."/>
            <person name="Lipzen A."/>
            <person name="He G."/>
            <person name="Yan M."/>
            <person name="Ng V."/>
            <person name="Cullen D."/>
            <person name="Martin F."/>
            <person name="Rosso M.-N."/>
            <person name="Henrissat B."/>
            <person name="Hibbett D."/>
            <person name="Martinez A.T."/>
            <person name="Grigoriev I.V."/>
        </authorList>
    </citation>
    <scope>NUCLEOTIDE SEQUENCE</scope>
    <source>
        <strain evidence="8">MF-IS2</strain>
    </source>
</reference>
<dbReference type="EMBL" id="MU151062">
    <property type="protein sequence ID" value="KAF9453322.1"/>
    <property type="molecule type" value="Genomic_DNA"/>
</dbReference>